<dbReference type="InterPro" id="IPR033370">
    <property type="entry name" value="COG1"/>
</dbReference>
<dbReference type="GO" id="GO:0000139">
    <property type="term" value="C:Golgi membrane"/>
    <property type="evidence" value="ECO:0007669"/>
    <property type="project" value="UniProtKB-SubCell"/>
</dbReference>
<dbReference type="AlphaFoldDB" id="A0A091DEE3"/>
<dbReference type="GO" id="GO:0006891">
    <property type="term" value="P:intra-Golgi vesicle-mediated transport"/>
    <property type="evidence" value="ECO:0007669"/>
    <property type="project" value="InterPro"/>
</dbReference>
<dbReference type="EMBL" id="KN122402">
    <property type="protein sequence ID" value="KFO30519.1"/>
    <property type="molecule type" value="Genomic_DNA"/>
</dbReference>
<evidence type="ECO:0000256" key="2">
    <source>
        <dbReference type="ARBA" id="ARBA00006653"/>
    </source>
</evidence>
<keyword evidence="10" id="KW-1185">Reference proteome</keyword>
<keyword evidence="5" id="KW-0653">Protein transport</keyword>
<name>A0A091DEE3_FUKDA</name>
<evidence type="ECO:0000313" key="10">
    <source>
        <dbReference type="Proteomes" id="UP000028990"/>
    </source>
</evidence>
<keyword evidence="4" id="KW-0813">Transport</keyword>
<feature type="compositionally biased region" description="Polar residues" evidence="8">
    <location>
        <begin position="183"/>
        <end position="195"/>
    </location>
</feature>
<protein>
    <recommendedName>
        <fullName evidence="3">Conserved oligomeric Golgi complex subunit 1</fullName>
    </recommendedName>
</protein>
<feature type="non-terminal residue" evidence="9">
    <location>
        <position position="1"/>
    </location>
</feature>
<proteinExistence type="inferred from homology"/>
<accession>A0A091DEE3</accession>
<evidence type="ECO:0000256" key="1">
    <source>
        <dbReference type="ARBA" id="ARBA00004395"/>
    </source>
</evidence>
<keyword evidence="6" id="KW-0333">Golgi apparatus</keyword>
<evidence type="ECO:0000256" key="7">
    <source>
        <dbReference type="ARBA" id="ARBA00023136"/>
    </source>
</evidence>
<gene>
    <name evidence="9" type="ORF">H920_08039</name>
</gene>
<evidence type="ECO:0000256" key="8">
    <source>
        <dbReference type="SAM" id="MobiDB-lite"/>
    </source>
</evidence>
<reference evidence="9 10" key="1">
    <citation type="submission" date="2013-11" db="EMBL/GenBank/DDBJ databases">
        <title>The Damaraland mole rat (Fukomys damarensis) genome and evolution of African mole rats.</title>
        <authorList>
            <person name="Gladyshev V.N."/>
            <person name="Fang X."/>
        </authorList>
    </citation>
    <scope>NUCLEOTIDE SEQUENCE [LARGE SCALE GENOMIC DNA]</scope>
    <source>
        <tissue evidence="9">Liver</tissue>
    </source>
</reference>
<evidence type="ECO:0000256" key="3">
    <source>
        <dbReference type="ARBA" id="ARBA00020978"/>
    </source>
</evidence>
<dbReference type="eggNOG" id="KOG2033">
    <property type="taxonomic scope" value="Eukaryota"/>
</dbReference>
<dbReference type="GO" id="GO:0015031">
    <property type="term" value="P:protein transport"/>
    <property type="evidence" value="ECO:0007669"/>
    <property type="project" value="UniProtKB-KW"/>
</dbReference>
<feature type="region of interest" description="Disordered" evidence="8">
    <location>
        <begin position="183"/>
        <end position="213"/>
    </location>
</feature>
<evidence type="ECO:0000313" key="9">
    <source>
        <dbReference type="EMBL" id="KFO30519.1"/>
    </source>
</evidence>
<evidence type="ECO:0000256" key="5">
    <source>
        <dbReference type="ARBA" id="ARBA00022927"/>
    </source>
</evidence>
<evidence type="ECO:0000256" key="6">
    <source>
        <dbReference type="ARBA" id="ARBA00023034"/>
    </source>
</evidence>
<dbReference type="Proteomes" id="UP000028990">
    <property type="component" value="Unassembled WGS sequence"/>
</dbReference>
<dbReference type="PANTHER" id="PTHR31658">
    <property type="entry name" value="CONSERVED OLIGOMERIC GOLGI COMPLEX SUBUNIT 1"/>
    <property type="match status" value="1"/>
</dbReference>
<sequence length="242" mass="26998">PSWCVQSFLFSLCQEINRVGGHALPKVTLQEMLKSCMVQVVTAYEKLSAEKQVKKEGTFPLTQNWALQLLYDLRYLSMVLTIKEEMKSGHSKPDSSIITLKRTVRNQEVTFPFREVFGPDSNLVRFTLLALVCQVLFGLVTGTVNQFTPRSSTFNSQEAHNILPLASSQIRFGLLPLSMTSTQKAKSTSRSTETKAQVGPPALSRAGDPMQPGSLFRQLISEEDERSSSSLFKLGWLSSMTK</sequence>
<evidence type="ECO:0000256" key="4">
    <source>
        <dbReference type="ARBA" id="ARBA00022448"/>
    </source>
</evidence>
<keyword evidence="7" id="KW-0472">Membrane</keyword>
<organism evidence="9 10">
    <name type="scientific">Fukomys damarensis</name>
    <name type="common">Damaraland mole rat</name>
    <name type="synonym">Cryptomys damarensis</name>
    <dbReference type="NCBI Taxonomy" id="885580"/>
    <lineage>
        <taxon>Eukaryota</taxon>
        <taxon>Metazoa</taxon>
        <taxon>Chordata</taxon>
        <taxon>Craniata</taxon>
        <taxon>Vertebrata</taxon>
        <taxon>Euteleostomi</taxon>
        <taxon>Mammalia</taxon>
        <taxon>Eutheria</taxon>
        <taxon>Euarchontoglires</taxon>
        <taxon>Glires</taxon>
        <taxon>Rodentia</taxon>
        <taxon>Hystricomorpha</taxon>
        <taxon>Bathyergidae</taxon>
        <taxon>Fukomys</taxon>
    </lineage>
</organism>
<comment type="similarity">
    <text evidence="2">Belongs to the COG1 family.</text>
</comment>
<dbReference type="PANTHER" id="PTHR31658:SF0">
    <property type="entry name" value="CONSERVED OLIGOMERIC GOLGI COMPLEX SUBUNIT 1"/>
    <property type="match status" value="1"/>
</dbReference>
<comment type="subcellular location">
    <subcellularLocation>
        <location evidence="1">Golgi apparatus membrane</location>
        <topology evidence="1">Peripheral membrane protein</topology>
    </subcellularLocation>
</comment>
<dbReference type="GO" id="GO:0017119">
    <property type="term" value="C:Golgi transport complex"/>
    <property type="evidence" value="ECO:0007669"/>
    <property type="project" value="InterPro"/>
</dbReference>